<protein>
    <submittedName>
        <fullName evidence="2">Uncharacterized protein</fullName>
    </submittedName>
</protein>
<feature type="region of interest" description="Disordered" evidence="1">
    <location>
        <begin position="1"/>
        <end position="25"/>
    </location>
</feature>
<sequence>MDGNPFEGVMNREKRSRWPPKWAED</sequence>
<gene>
    <name evidence="2" type="ORF">G2W53_029227</name>
</gene>
<evidence type="ECO:0000313" key="3">
    <source>
        <dbReference type="Proteomes" id="UP000634136"/>
    </source>
</evidence>
<proteinExistence type="predicted"/>
<dbReference type="AlphaFoldDB" id="A0A834T2L2"/>
<comment type="caution">
    <text evidence="2">The sequence shown here is derived from an EMBL/GenBank/DDBJ whole genome shotgun (WGS) entry which is preliminary data.</text>
</comment>
<keyword evidence="3" id="KW-1185">Reference proteome</keyword>
<name>A0A834T2L2_9FABA</name>
<evidence type="ECO:0000313" key="2">
    <source>
        <dbReference type="EMBL" id="KAF7815258.1"/>
    </source>
</evidence>
<dbReference type="Proteomes" id="UP000634136">
    <property type="component" value="Unassembled WGS sequence"/>
</dbReference>
<organism evidence="2 3">
    <name type="scientific">Senna tora</name>
    <dbReference type="NCBI Taxonomy" id="362788"/>
    <lineage>
        <taxon>Eukaryota</taxon>
        <taxon>Viridiplantae</taxon>
        <taxon>Streptophyta</taxon>
        <taxon>Embryophyta</taxon>
        <taxon>Tracheophyta</taxon>
        <taxon>Spermatophyta</taxon>
        <taxon>Magnoliopsida</taxon>
        <taxon>eudicotyledons</taxon>
        <taxon>Gunneridae</taxon>
        <taxon>Pentapetalae</taxon>
        <taxon>rosids</taxon>
        <taxon>fabids</taxon>
        <taxon>Fabales</taxon>
        <taxon>Fabaceae</taxon>
        <taxon>Caesalpinioideae</taxon>
        <taxon>Cassia clade</taxon>
        <taxon>Senna</taxon>
    </lineage>
</organism>
<accession>A0A834T2L2</accession>
<reference evidence="2" key="1">
    <citation type="submission" date="2020-09" db="EMBL/GenBank/DDBJ databases">
        <title>Genome-Enabled Discovery of Anthraquinone Biosynthesis in Senna tora.</title>
        <authorList>
            <person name="Kang S.-H."/>
            <person name="Pandey R.P."/>
            <person name="Lee C.-M."/>
            <person name="Sim J.-S."/>
            <person name="Jeong J.-T."/>
            <person name="Choi B.-S."/>
            <person name="Jung M."/>
            <person name="Ginzburg D."/>
            <person name="Zhao K."/>
            <person name="Won S.Y."/>
            <person name="Oh T.-J."/>
            <person name="Yu Y."/>
            <person name="Kim N.-H."/>
            <person name="Lee O.R."/>
            <person name="Lee T.-H."/>
            <person name="Bashyal P."/>
            <person name="Kim T.-S."/>
            <person name="Lee W.-H."/>
            <person name="Kawkins C."/>
            <person name="Kim C.-K."/>
            <person name="Kim J.S."/>
            <person name="Ahn B.O."/>
            <person name="Rhee S.Y."/>
            <person name="Sohng J.K."/>
        </authorList>
    </citation>
    <scope>NUCLEOTIDE SEQUENCE</scope>
    <source>
        <tissue evidence="2">Leaf</tissue>
    </source>
</reference>
<evidence type="ECO:0000256" key="1">
    <source>
        <dbReference type="SAM" id="MobiDB-lite"/>
    </source>
</evidence>
<dbReference type="EMBL" id="JAAIUW010000009">
    <property type="protein sequence ID" value="KAF7815258.1"/>
    <property type="molecule type" value="Genomic_DNA"/>
</dbReference>